<evidence type="ECO:0000313" key="3">
    <source>
        <dbReference type="Proteomes" id="UP000321816"/>
    </source>
</evidence>
<dbReference type="NCBIfam" id="TIGR00762">
    <property type="entry name" value="DegV"/>
    <property type="match status" value="1"/>
</dbReference>
<dbReference type="SUPFAM" id="SSF82549">
    <property type="entry name" value="DAK1/DegV-like"/>
    <property type="match status" value="1"/>
</dbReference>
<name>A0A5C7FN05_9BACI</name>
<dbReference type="RefSeq" id="WP_147802357.1">
    <property type="nucleotide sequence ID" value="NZ_CP144914.1"/>
</dbReference>
<evidence type="ECO:0000256" key="1">
    <source>
        <dbReference type="ARBA" id="ARBA00023121"/>
    </source>
</evidence>
<dbReference type="GO" id="GO:0008289">
    <property type="term" value="F:lipid binding"/>
    <property type="evidence" value="ECO:0007669"/>
    <property type="project" value="UniProtKB-KW"/>
</dbReference>
<dbReference type="Pfam" id="PF02645">
    <property type="entry name" value="DegV"/>
    <property type="match status" value="1"/>
</dbReference>
<evidence type="ECO:0000313" key="2">
    <source>
        <dbReference type="EMBL" id="WWD78663.1"/>
    </source>
</evidence>
<keyword evidence="1" id="KW-0446">Lipid-binding</keyword>
<dbReference type="PANTHER" id="PTHR33434:SF2">
    <property type="entry name" value="FATTY ACID-BINDING PROTEIN TM_1468"/>
    <property type="match status" value="1"/>
</dbReference>
<dbReference type="Proteomes" id="UP000321816">
    <property type="component" value="Chromosome"/>
</dbReference>
<dbReference type="Gene3D" id="3.30.1180.10">
    <property type="match status" value="1"/>
</dbReference>
<dbReference type="EMBL" id="CP144914">
    <property type="protein sequence ID" value="WWD78663.1"/>
    <property type="molecule type" value="Genomic_DNA"/>
</dbReference>
<keyword evidence="3" id="KW-1185">Reference proteome</keyword>
<dbReference type="KEGG" id="ahal:FTX54_009485"/>
<dbReference type="InterPro" id="IPR003797">
    <property type="entry name" value="DegV"/>
</dbReference>
<organism evidence="2 3">
    <name type="scientific">Alkalicoccus halolimnae</name>
    <dbReference type="NCBI Taxonomy" id="1667239"/>
    <lineage>
        <taxon>Bacteria</taxon>
        <taxon>Bacillati</taxon>
        <taxon>Bacillota</taxon>
        <taxon>Bacilli</taxon>
        <taxon>Bacillales</taxon>
        <taxon>Bacillaceae</taxon>
        <taxon>Alkalicoccus</taxon>
    </lineage>
</organism>
<dbReference type="InterPro" id="IPR043168">
    <property type="entry name" value="DegV_C"/>
</dbReference>
<dbReference type="OrthoDB" id="9780660at2"/>
<dbReference type="AlphaFoldDB" id="A0A5C7FN05"/>
<dbReference type="InterPro" id="IPR050270">
    <property type="entry name" value="DegV_domain_contain"/>
</dbReference>
<proteinExistence type="predicted"/>
<gene>
    <name evidence="2" type="ORF">FTX54_009485</name>
</gene>
<sequence length="286" mass="31425">MGNVVIVTDSTADIPASLAEDLSIRVVPLKVHFGNETYEDGVDLTSEQFYKKLKEAGTIPTTSQPTPNQFEEAYKKIFKETGSDIISIHLSSKLSGTFQSAYIAQQTLGEEVPLEVIDSKRASYAIGVIVVEAAQMAGKGASKEEIVNRINEMLEETSVYFMVDTLEYLQKNGRIGKASALVGSLLKIKPILSLTEEGEVYPFEKVRGNKKAVQKILSEFTRLYNGKPLHVGISHAEAEKEAEHFMSRMKEQFDVQQEVITNIGPVIGTHVGPGTISIAVTPLYRS</sequence>
<reference evidence="2 3" key="1">
    <citation type="submission" date="2024-01" db="EMBL/GenBank/DDBJ databases">
        <title>Complete Genome Sequence of Alkalicoccus halolimnae BZ-SZ-XJ29T, a Moderately Halophilic Bacterium Isolated from a Salt Lake.</title>
        <authorList>
            <person name="Zhao B."/>
        </authorList>
    </citation>
    <scope>NUCLEOTIDE SEQUENCE [LARGE SCALE GENOMIC DNA]</scope>
    <source>
        <strain evidence="2 3">BZ-SZ-XJ29</strain>
    </source>
</reference>
<dbReference type="PANTHER" id="PTHR33434">
    <property type="entry name" value="DEGV DOMAIN-CONTAINING PROTEIN DR_1986-RELATED"/>
    <property type="match status" value="1"/>
</dbReference>
<accession>A0A5C7FN05</accession>
<protein>
    <submittedName>
        <fullName evidence="2">DegV family protein</fullName>
    </submittedName>
</protein>
<dbReference type="PROSITE" id="PS51482">
    <property type="entry name" value="DEGV"/>
    <property type="match status" value="1"/>
</dbReference>
<dbReference type="Gene3D" id="3.40.50.10170">
    <property type="match status" value="1"/>
</dbReference>